<evidence type="ECO:0000313" key="3">
    <source>
        <dbReference type="EMBL" id="RHH41702.1"/>
    </source>
</evidence>
<dbReference type="Gene3D" id="1.10.260.40">
    <property type="entry name" value="lambda repressor-like DNA-binding domains"/>
    <property type="match status" value="1"/>
</dbReference>
<dbReference type="Proteomes" id="UP000284998">
    <property type="component" value="Unassembled WGS sequence"/>
</dbReference>
<comment type="caution">
    <text evidence="2">The sequence shown here is derived from an EMBL/GenBank/DDBJ whole genome shotgun (WGS) entry which is preliminary data.</text>
</comment>
<dbReference type="GO" id="GO:0003677">
    <property type="term" value="F:DNA binding"/>
    <property type="evidence" value="ECO:0007669"/>
    <property type="project" value="InterPro"/>
</dbReference>
<evidence type="ECO:0000313" key="2">
    <source>
        <dbReference type="EMBL" id="RGM36083.1"/>
    </source>
</evidence>
<accession>A0A3E4W1J2</accession>
<name>A0A3E4W1J2_9BACT</name>
<evidence type="ECO:0000313" key="5">
    <source>
        <dbReference type="Proteomes" id="UP000284998"/>
    </source>
</evidence>
<dbReference type="RefSeq" id="WP_117748346.1">
    <property type="nucleotide sequence ID" value="NZ_DBFJNX010000170.1"/>
</dbReference>
<dbReference type="PROSITE" id="PS50943">
    <property type="entry name" value="HTH_CROC1"/>
    <property type="match status" value="1"/>
</dbReference>
<sequence length="76" mass="8698">MADKQYQTEGNRLKVVLAEKGRTIRWLAGQLGKSEHTVSRWCLNKIQPSIPQLQEVAKILDIDIRQLLTPTKENSL</sequence>
<dbReference type="Pfam" id="PF13443">
    <property type="entry name" value="HTH_26"/>
    <property type="match status" value="1"/>
</dbReference>
<proteinExistence type="predicted"/>
<dbReference type="CDD" id="cd00093">
    <property type="entry name" value="HTH_XRE"/>
    <property type="match status" value="1"/>
</dbReference>
<dbReference type="SMART" id="SM00530">
    <property type="entry name" value="HTH_XRE"/>
    <property type="match status" value="1"/>
</dbReference>
<dbReference type="InterPro" id="IPR001387">
    <property type="entry name" value="Cro/C1-type_HTH"/>
</dbReference>
<dbReference type="EMBL" id="QSTF01000047">
    <property type="protein sequence ID" value="RGM36083.1"/>
    <property type="molecule type" value="Genomic_DNA"/>
</dbReference>
<protein>
    <submittedName>
        <fullName evidence="2">XRE family transcriptional regulator</fullName>
    </submittedName>
</protein>
<evidence type="ECO:0000313" key="4">
    <source>
        <dbReference type="Proteomes" id="UP000260780"/>
    </source>
</evidence>
<reference evidence="4 5" key="1">
    <citation type="submission" date="2018-08" db="EMBL/GenBank/DDBJ databases">
        <title>A genome reference for cultivated species of the human gut microbiota.</title>
        <authorList>
            <person name="Zou Y."/>
            <person name="Xue W."/>
            <person name="Luo G."/>
        </authorList>
    </citation>
    <scope>NUCLEOTIDE SEQUENCE [LARGE SCALE GENOMIC DNA]</scope>
    <source>
        <strain evidence="3 5">AM17-44</strain>
        <strain evidence="2 4">OM08-14</strain>
    </source>
</reference>
<dbReference type="EMBL" id="QRJS01000034">
    <property type="protein sequence ID" value="RHH41702.1"/>
    <property type="molecule type" value="Genomic_DNA"/>
</dbReference>
<gene>
    <name evidence="3" type="ORF">DW204_11885</name>
    <name evidence="2" type="ORF">DXC17_13920</name>
</gene>
<dbReference type="InterPro" id="IPR010982">
    <property type="entry name" value="Lambda_DNA-bd_dom_sf"/>
</dbReference>
<dbReference type="AlphaFoldDB" id="A0A3E4W1J2"/>
<dbReference type="SUPFAM" id="SSF47413">
    <property type="entry name" value="lambda repressor-like DNA-binding domains"/>
    <property type="match status" value="1"/>
</dbReference>
<feature type="domain" description="HTH cro/C1-type" evidence="1">
    <location>
        <begin position="13"/>
        <end position="67"/>
    </location>
</feature>
<evidence type="ECO:0000259" key="1">
    <source>
        <dbReference type="PROSITE" id="PS50943"/>
    </source>
</evidence>
<organism evidence="2 4">
    <name type="scientific">Phocaeicola plebeius</name>
    <dbReference type="NCBI Taxonomy" id="310297"/>
    <lineage>
        <taxon>Bacteria</taxon>
        <taxon>Pseudomonadati</taxon>
        <taxon>Bacteroidota</taxon>
        <taxon>Bacteroidia</taxon>
        <taxon>Bacteroidales</taxon>
        <taxon>Bacteroidaceae</taxon>
        <taxon>Phocaeicola</taxon>
    </lineage>
</organism>
<dbReference type="Proteomes" id="UP000260780">
    <property type="component" value="Unassembled WGS sequence"/>
</dbReference>